<evidence type="ECO:0000313" key="4">
    <source>
        <dbReference type="EMBL" id="KAI5630564.1"/>
    </source>
</evidence>
<comment type="caution">
    <text evidence="4">The sequence shown here is derived from an EMBL/GenBank/DDBJ whole genome shotgun (WGS) entry which is preliminary data.</text>
</comment>
<feature type="non-terminal residue" evidence="4">
    <location>
        <position position="1"/>
    </location>
</feature>
<dbReference type="GO" id="GO:0005524">
    <property type="term" value="F:ATP binding"/>
    <property type="evidence" value="ECO:0007669"/>
    <property type="project" value="UniProtKB-KW"/>
</dbReference>
<dbReference type="InterPro" id="IPR027417">
    <property type="entry name" value="P-loop_NTPase"/>
</dbReference>
<gene>
    <name evidence="4" type="ORF">C0J50_12564</name>
</gene>
<protein>
    <submittedName>
        <fullName evidence="4">6-phosphofructo-2-kinase/fructose-2, 6-biphosphatase 4a</fullName>
    </submittedName>
</protein>
<dbReference type="InterPro" id="IPR013079">
    <property type="entry name" value="6Phosfructo_kin"/>
</dbReference>
<dbReference type="PANTHER" id="PTHR10606">
    <property type="entry name" value="6-PHOSPHOFRUCTO-2-KINASE/FRUCTOSE-2,6-BISPHOSPHATASE"/>
    <property type="match status" value="1"/>
</dbReference>
<dbReference type="GO" id="GO:0003873">
    <property type="term" value="F:6-phosphofructo-2-kinase activity"/>
    <property type="evidence" value="ECO:0007669"/>
    <property type="project" value="InterPro"/>
</dbReference>
<name>A0AAD5BA98_SILAS</name>
<sequence>FNVGQYRRECMKVYRNFEFFSPDNEEGLKIRKQCALAALNDVRQFLSEDAGHVAVFDATNTTRERRRTIMRFAEQNGYK</sequence>
<dbReference type="GO" id="GO:0006003">
    <property type="term" value="P:fructose 2,6-bisphosphate metabolic process"/>
    <property type="evidence" value="ECO:0007669"/>
    <property type="project" value="InterPro"/>
</dbReference>
<reference evidence="4" key="1">
    <citation type="submission" date="2018-07" db="EMBL/GenBank/DDBJ databases">
        <title>Comparative genomics of catfishes provides insights into carnivory and benthic adaptation.</title>
        <authorList>
            <person name="Zhang Y."/>
            <person name="Wang D."/>
            <person name="Peng Z."/>
            <person name="Zheng S."/>
            <person name="Shao F."/>
            <person name="Tao W."/>
        </authorList>
    </citation>
    <scope>NUCLEOTIDE SEQUENCE</scope>
    <source>
        <strain evidence="4">Chongqing</strain>
    </source>
</reference>
<dbReference type="SUPFAM" id="SSF52540">
    <property type="entry name" value="P-loop containing nucleoside triphosphate hydrolases"/>
    <property type="match status" value="1"/>
</dbReference>
<keyword evidence="2" id="KW-0067">ATP-binding</keyword>
<keyword evidence="1" id="KW-0547">Nucleotide-binding</keyword>
<dbReference type="EMBL" id="MU523973">
    <property type="protein sequence ID" value="KAI5630564.1"/>
    <property type="molecule type" value="Genomic_DNA"/>
</dbReference>
<feature type="domain" description="6-phosphofructo-2-kinase" evidence="3">
    <location>
        <begin position="1"/>
        <end position="79"/>
    </location>
</feature>
<evidence type="ECO:0000256" key="1">
    <source>
        <dbReference type="ARBA" id="ARBA00022741"/>
    </source>
</evidence>
<organism evidence="4 5">
    <name type="scientific">Silurus asotus</name>
    <name type="common">Amur catfish</name>
    <name type="synonym">Parasilurus asotus</name>
    <dbReference type="NCBI Taxonomy" id="30991"/>
    <lineage>
        <taxon>Eukaryota</taxon>
        <taxon>Metazoa</taxon>
        <taxon>Chordata</taxon>
        <taxon>Craniata</taxon>
        <taxon>Vertebrata</taxon>
        <taxon>Euteleostomi</taxon>
        <taxon>Actinopterygii</taxon>
        <taxon>Neopterygii</taxon>
        <taxon>Teleostei</taxon>
        <taxon>Ostariophysi</taxon>
        <taxon>Siluriformes</taxon>
        <taxon>Siluridae</taxon>
        <taxon>Silurus</taxon>
    </lineage>
</organism>
<dbReference type="AlphaFoldDB" id="A0AAD5BA98"/>
<dbReference type="Proteomes" id="UP001205998">
    <property type="component" value="Unassembled WGS sequence"/>
</dbReference>
<evidence type="ECO:0000313" key="5">
    <source>
        <dbReference type="Proteomes" id="UP001205998"/>
    </source>
</evidence>
<keyword evidence="5" id="KW-1185">Reference proteome</keyword>
<proteinExistence type="predicted"/>
<dbReference type="Pfam" id="PF01591">
    <property type="entry name" value="6PF2K"/>
    <property type="match status" value="1"/>
</dbReference>
<dbReference type="PIRSF" id="PIRSF000709">
    <property type="entry name" value="6PFK_2-Ptase"/>
    <property type="match status" value="1"/>
</dbReference>
<evidence type="ECO:0000256" key="2">
    <source>
        <dbReference type="ARBA" id="ARBA00022840"/>
    </source>
</evidence>
<feature type="non-terminal residue" evidence="4">
    <location>
        <position position="79"/>
    </location>
</feature>
<dbReference type="Gene3D" id="3.40.50.300">
    <property type="entry name" value="P-loop containing nucleotide triphosphate hydrolases"/>
    <property type="match status" value="1"/>
</dbReference>
<dbReference type="InterPro" id="IPR003094">
    <property type="entry name" value="6Pfruct_kin"/>
</dbReference>
<dbReference type="GO" id="GO:0004331">
    <property type="term" value="F:fructose-2,6-bisphosphate 2-phosphatase activity"/>
    <property type="evidence" value="ECO:0007669"/>
    <property type="project" value="TreeGrafter"/>
</dbReference>
<dbReference type="GO" id="GO:0006000">
    <property type="term" value="P:fructose metabolic process"/>
    <property type="evidence" value="ECO:0007669"/>
    <property type="project" value="InterPro"/>
</dbReference>
<dbReference type="GO" id="GO:0005829">
    <property type="term" value="C:cytosol"/>
    <property type="evidence" value="ECO:0007669"/>
    <property type="project" value="TreeGrafter"/>
</dbReference>
<accession>A0AAD5BA98</accession>
<evidence type="ECO:0000259" key="3">
    <source>
        <dbReference type="Pfam" id="PF01591"/>
    </source>
</evidence>
<dbReference type="PANTHER" id="PTHR10606:SF14">
    <property type="entry name" value="6-PHOSPHOFRUCTO-2-KINASE_FRUCTOSE-2,6-BISPHOSPHATASE 4"/>
    <property type="match status" value="1"/>
</dbReference>